<keyword evidence="5" id="KW-1185">Reference proteome</keyword>
<dbReference type="PROSITE" id="PS51421">
    <property type="entry name" value="RAS"/>
    <property type="match status" value="1"/>
</dbReference>
<dbReference type="EMBL" id="HG805816">
    <property type="protein sequence ID" value="CDW52184.1"/>
    <property type="molecule type" value="Genomic_DNA"/>
</dbReference>
<keyword evidence="3" id="KW-0812">Transmembrane</keyword>
<dbReference type="InterPro" id="IPR027417">
    <property type="entry name" value="P-loop_NTPase"/>
</dbReference>
<sequence>MQAIKCVVVGDGAVGKTCLLISYTTNAFPGEYIPTVYGSILLVIVFTKMLTFAPVLLLRFDNYSANVMVDGKPINLGLWDTAGQEDYDRLRPLSYPQTDVFLICFSLVNPASFENVRAKWYPEVSHHCPSTPIILVGTKLDLREDKDTIEKLRERRLQPIVHQQGLAMAKEIGSVKYVECSALTQKGVKNVFDEAIRAVLYPVCRKHFERNCKKCENRSARRRFCKL</sequence>
<dbReference type="InterPro" id="IPR001806">
    <property type="entry name" value="Small_GTPase"/>
</dbReference>
<feature type="transmembrane region" description="Helical" evidence="3">
    <location>
        <begin position="36"/>
        <end position="58"/>
    </location>
</feature>
<dbReference type="InterPro" id="IPR005225">
    <property type="entry name" value="Small_GTP-bd"/>
</dbReference>
<dbReference type="PROSITE" id="PS51419">
    <property type="entry name" value="RAB"/>
    <property type="match status" value="1"/>
</dbReference>
<dbReference type="GO" id="GO:0005525">
    <property type="term" value="F:GTP binding"/>
    <property type="evidence" value="ECO:0007669"/>
    <property type="project" value="UniProtKB-KW"/>
</dbReference>
<dbReference type="PRINTS" id="PR00449">
    <property type="entry name" value="RASTRNSFRMNG"/>
</dbReference>
<dbReference type="CDD" id="cd01871">
    <property type="entry name" value="Rac1_like"/>
    <property type="match status" value="1"/>
</dbReference>
<dbReference type="PANTHER" id="PTHR24072">
    <property type="entry name" value="RHO FAMILY GTPASE"/>
    <property type="match status" value="1"/>
</dbReference>
<evidence type="ECO:0000313" key="4">
    <source>
        <dbReference type="EMBL" id="CDW52184.1"/>
    </source>
</evidence>
<keyword evidence="2" id="KW-0342">GTP-binding</keyword>
<dbReference type="STRING" id="36087.A0A077YWV3"/>
<evidence type="ECO:0000313" key="5">
    <source>
        <dbReference type="Proteomes" id="UP000030665"/>
    </source>
</evidence>
<dbReference type="SMART" id="SM00175">
    <property type="entry name" value="RAB"/>
    <property type="match status" value="1"/>
</dbReference>
<dbReference type="GO" id="GO:0003924">
    <property type="term" value="F:GTPase activity"/>
    <property type="evidence" value="ECO:0007669"/>
    <property type="project" value="InterPro"/>
</dbReference>
<dbReference type="SUPFAM" id="SSF52540">
    <property type="entry name" value="P-loop containing nucleoside triphosphate hydrolases"/>
    <property type="match status" value="1"/>
</dbReference>
<dbReference type="NCBIfam" id="TIGR00231">
    <property type="entry name" value="small_GTP"/>
    <property type="match status" value="1"/>
</dbReference>
<dbReference type="FunFam" id="3.40.50.300:FF:000118">
    <property type="entry name" value="Rho-related GTP-binding protein RhoG"/>
    <property type="match status" value="1"/>
</dbReference>
<protein>
    <submittedName>
        <fullName evidence="4">Ras c3 botulinum toxin substrate 1</fullName>
    </submittedName>
</protein>
<proteinExistence type="predicted"/>
<name>A0A077YWV3_TRITR</name>
<dbReference type="PROSITE" id="PS51420">
    <property type="entry name" value="RHO"/>
    <property type="match status" value="1"/>
</dbReference>
<dbReference type="SMART" id="SM00173">
    <property type="entry name" value="RAS"/>
    <property type="match status" value="1"/>
</dbReference>
<keyword evidence="3" id="KW-0472">Membrane</keyword>
<dbReference type="SMART" id="SM00174">
    <property type="entry name" value="RHO"/>
    <property type="match status" value="1"/>
</dbReference>
<accession>A0A077YWV3</accession>
<gene>
    <name evidence="4" type="ORF">TTRE_0000044301</name>
</gene>
<dbReference type="OrthoDB" id="8830751at2759"/>
<keyword evidence="1" id="KW-0547">Nucleotide-binding</keyword>
<evidence type="ECO:0000256" key="3">
    <source>
        <dbReference type="SAM" id="Phobius"/>
    </source>
</evidence>
<dbReference type="AlphaFoldDB" id="A0A077YWV3"/>
<evidence type="ECO:0000256" key="1">
    <source>
        <dbReference type="ARBA" id="ARBA00022741"/>
    </source>
</evidence>
<dbReference type="InterPro" id="IPR003578">
    <property type="entry name" value="Small_GTPase_Rho"/>
</dbReference>
<organism evidence="4 5">
    <name type="scientific">Trichuris trichiura</name>
    <name type="common">Whipworm</name>
    <name type="synonym">Trichocephalus trichiurus</name>
    <dbReference type="NCBI Taxonomy" id="36087"/>
    <lineage>
        <taxon>Eukaryota</taxon>
        <taxon>Metazoa</taxon>
        <taxon>Ecdysozoa</taxon>
        <taxon>Nematoda</taxon>
        <taxon>Enoplea</taxon>
        <taxon>Dorylaimia</taxon>
        <taxon>Trichinellida</taxon>
        <taxon>Trichuridae</taxon>
        <taxon>Trichuris</taxon>
    </lineage>
</organism>
<dbReference type="Proteomes" id="UP000030665">
    <property type="component" value="Unassembled WGS sequence"/>
</dbReference>
<reference evidence="4" key="2">
    <citation type="submission" date="2014-03" db="EMBL/GenBank/DDBJ databases">
        <title>The whipworm genome and dual-species transcriptomics of an intimate host-pathogen interaction.</title>
        <authorList>
            <person name="Foth B.J."/>
            <person name="Tsai I.J."/>
            <person name="Reid A.J."/>
            <person name="Bancroft A.J."/>
            <person name="Nichol S."/>
            <person name="Tracey A."/>
            <person name="Holroyd N."/>
            <person name="Cotton J.A."/>
            <person name="Stanley E.J."/>
            <person name="Zarowiecki M."/>
            <person name="Liu J.Z."/>
            <person name="Huckvale T."/>
            <person name="Cooper P.J."/>
            <person name="Grencis R.K."/>
            <person name="Berriman M."/>
        </authorList>
    </citation>
    <scope>NUCLEOTIDE SEQUENCE [LARGE SCALE GENOMIC DNA]</scope>
</reference>
<dbReference type="Pfam" id="PF00071">
    <property type="entry name" value="Ras"/>
    <property type="match status" value="2"/>
</dbReference>
<evidence type="ECO:0000256" key="2">
    <source>
        <dbReference type="ARBA" id="ARBA00023134"/>
    </source>
</evidence>
<keyword evidence="3" id="KW-1133">Transmembrane helix</keyword>
<dbReference type="Gene3D" id="3.40.50.300">
    <property type="entry name" value="P-loop containing nucleotide triphosphate hydrolases"/>
    <property type="match status" value="1"/>
</dbReference>
<dbReference type="GO" id="GO:0007264">
    <property type="term" value="P:small GTPase-mediated signal transduction"/>
    <property type="evidence" value="ECO:0007669"/>
    <property type="project" value="InterPro"/>
</dbReference>
<reference evidence="4" key="1">
    <citation type="submission" date="2014-01" db="EMBL/GenBank/DDBJ databases">
        <authorList>
            <person name="Aslett M."/>
        </authorList>
    </citation>
    <scope>NUCLEOTIDE SEQUENCE</scope>
</reference>